<keyword evidence="2" id="KW-0808">Transferase</keyword>
<dbReference type="PANTHER" id="PTHR47739:SF1">
    <property type="entry name" value="TRNA1(VAL) (ADENINE(37)-N6)-METHYLTRANSFERASE"/>
    <property type="match status" value="1"/>
</dbReference>
<dbReference type="AlphaFoldDB" id="A0A125W5P6"/>
<proteinExistence type="predicted"/>
<name>A0A125W5P6_ENTFL</name>
<dbReference type="Proteomes" id="UP000004846">
    <property type="component" value="Unassembled WGS sequence"/>
</dbReference>
<evidence type="ECO:0000313" key="3">
    <source>
        <dbReference type="Proteomes" id="UP000004846"/>
    </source>
</evidence>
<dbReference type="InterPro" id="IPR002052">
    <property type="entry name" value="DNA_methylase_N6_adenine_CS"/>
</dbReference>
<comment type="caution">
    <text evidence="2">The sequence shown here is derived from an EMBL/GenBank/DDBJ whole genome shotgun (WGS) entry which is preliminary data.</text>
</comment>
<reference evidence="2 3" key="1">
    <citation type="submission" date="2010-07" db="EMBL/GenBank/DDBJ databases">
        <authorList>
            <person name="Sid Ahmed O."/>
        </authorList>
    </citation>
    <scope>NUCLEOTIDE SEQUENCE [LARGE SCALE GENOMIC DNA]</scope>
    <source>
        <strain evidence="2 3">TX4248</strain>
    </source>
</reference>
<dbReference type="RefSeq" id="WP_002356457.1">
    <property type="nucleotide sequence ID" value="NZ_GL454457.1"/>
</dbReference>
<dbReference type="EMBL" id="AEBR01000057">
    <property type="protein sequence ID" value="EFM82631.1"/>
    <property type="molecule type" value="Genomic_DNA"/>
</dbReference>
<protein>
    <submittedName>
        <fullName evidence="2">Methyltransferase small domain protein</fullName>
    </submittedName>
</protein>
<dbReference type="SUPFAM" id="SSF53335">
    <property type="entry name" value="S-adenosyl-L-methionine-dependent methyltransferases"/>
    <property type="match status" value="1"/>
</dbReference>
<dbReference type="GO" id="GO:0003676">
    <property type="term" value="F:nucleic acid binding"/>
    <property type="evidence" value="ECO:0007669"/>
    <property type="project" value="InterPro"/>
</dbReference>
<dbReference type="GeneID" id="60894685"/>
<organism evidence="2 3">
    <name type="scientific">Enterococcus faecalis TX4248</name>
    <dbReference type="NCBI Taxonomy" id="749495"/>
    <lineage>
        <taxon>Bacteria</taxon>
        <taxon>Bacillati</taxon>
        <taxon>Bacillota</taxon>
        <taxon>Bacilli</taxon>
        <taxon>Lactobacillales</taxon>
        <taxon>Enterococcaceae</taxon>
        <taxon>Enterococcus</taxon>
    </lineage>
</organism>
<dbReference type="Pfam" id="PF05175">
    <property type="entry name" value="MTS"/>
    <property type="match status" value="1"/>
</dbReference>
<accession>A0A125W5P6</accession>
<sequence length="244" mass="27541">MLLSGERIDQLYADDIQIIQSKEVFSFSIDAVLLANFPQLPKKGKIVDLCAGNGAVGLFVSRKTAAKIDQIELQPRLADMGQRSILLNKLEKQVTMYERDLKQATEVIKKDSVDLVLCNPPYFKERPTSQKNPNPHLAIARHEIHTSLQEVVTVSADLLKTNGRLAMVHRPDRFLDILHAMENANIAPKKARFVYPKPGKEANVLLIEGIKQGKKDGFRVLPPLFTYNEKNEYEAEMKAMLYGE</sequence>
<gene>
    <name evidence="2" type="ORF">HMPREF9498_01760</name>
</gene>
<dbReference type="Gene3D" id="3.40.50.150">
    <property type="entry name" value="Vaccinia Virus protein VP39"/>
    <property type="match status" value="1"/>
</dbReference>
<evidence type="ECO:0000313" key="2">
    <source>
        <dbReference type="EMBL" id="EFM82631.1"/>
    </source>
</evidence>
<dbReference type="PANTHER" id="PTHR47739">
    <property type="entry name" value="TRNA1(VAL) (ADENINE(37)-N6)-METHYLTRANSFERASE"/>
    <property type="match status" value="1"/>
</dbReference>
<dbReference type="GO" id="GO:0008170">
    <property type="term" value="F:N-methyltransferase activity"/>
    <property type="evidence" value="ECO:0007669"/>
    <property type="project" value="UniProtKB-ARBA"/>
</dbReference>
<dbReference type="GO" id="GO:0008757">
    <property type="term" value="F:S-adenosylmethionine-dependent methyltransferase activity"/>
    <property type="evidence" value="ECO:0007669"/>
    <property type="project" value="UniProtKB-ARBA"/>
</dbReference>
<dbReference type="InterPro" id="IPR007848">
    <property type="entry name" value="Small_mtfrase_dom"/>
</dbReference>
<keyword evidence="2" id="KW-0489">Methyltransferase</keyword>
<feature type="domain" description="Methyltransferase small" evidence="1">
    <location>
        <begin position="19"/>
        <end position="178"/>
    </location>
</feature>
<dbReference type="InterPro" id="IPR050210">
    <property type="entry name" value="tRNA_Adenine-N(6)_MTase"/>
</dbReference>
<dbReference type="PROSITE" id="PS00092">
    <property type="entry name" value="N6_MTASE"/>
    <property type="match status" value="1"/>
</dbReference>
<dbReference type="InterPro" id="IPR029063">
    <property type="entry name" value="SAM-dependent_MTases_sf"/>
</dbReference>
<dbReference type="HOGENOM" id="CLU_061983_3_0_9"/>
<dbReference type="GO" id="GO:0032259">
    <property type="term" value="P:methylation"/>
    <property type="evidence" value="ECO:0007669"/>
    <property type="project" value="UniProtKB-KW"/>
</dbReference>
<dbReference type="CDD" id="cd02440">
    <property type="entry name" value="AdoMet_MTases"/>
    <property type="match status" value="1"/>
</dbReference>
<evidence type="ECO:0000259" key="1">
    <source>
        <dbReference type="Pfam" id="PF05175"/>
    </source>
</evidence>